<sequence length="582" mass="64767">MLADFTQNSGLRKGPQAATKALEAECRAAYNKLALEMNAVHELERRLDLMKCWTPGDPEYQEALKYLNNRQFIRVVQHLEGLVVQRLFELTKANLAGTDILKFSEVVSYAWLGKFELLKSSRQEVLTKPWVSKANREVAGKYFRIVCVHEEIECLNVEISHLQSQPALACEIHHLHDKRVHMNNVHHAHLQVIYAMPGFSSVCVLETSNDANEGAVINELQRAAPIEVDEDDISLIHHLSSSISESIYKQASKFMFNSKVTKPLSITTIAQDVFKLVWVTYHGDTGGPLKTVQQKLNHANLNPTMDLLEVIFALSIVDRVRKTVFDRNWQKSPSDLGLTQNNIFQDSSCVSLPFPPLPVAIQNPATAHRNISTTATPATPRPAPTLAEVLQCPDFQTWFLGQQGTHETPSGGPNHSTRIPATASSPHTHWQPTPTRTTPSTHQQPMPAQSNIPAASNPSRITTTRSFDSDSMDVSDSPDSISSESSIRPDIVIALQEALHGQDVVQDSASNLDSEQDTETNDGRRGPMWDQPSFSSAFSVYDNLQHLGAEQHGLPPPYDTVINNQPVVYIQNGIIVRINQRQ</sequence>
<organism evidence="2 3">
    <name type="scientific">Suillus plorans</name>
    <dbReference type="NCBI Taxonomy" id="116603"/>
    <lineage>
        <taxon>Eukaryota</taxon>
        <taxon>Fungi</taxon>
        <taxon>Dikarya</taxon>
        <taxon>Basidiomycota</taxon>
        <taxon>Agaricomycotina</taxon>
        <taxon>Agaricomycetes</taxon>
        <taxon>Agaricomycetidae</taxon>
        <taxon>Boletales</taxon>
        <taxon>Suillineae</taxon>
        <taxon>Suillaceae</taxon>
        <taxon>Suillus</taxon>
    </lineage>
</organism>
<protein>
    <submittedName>
        <fullName evidence="2">Uncharacterized protein</fullName>
    </submittedName>
</protein>
<evidence type="ECO:0000313" key="2">
    <source>
        <dbReference type="EMBL" id="KAG1784996.1"/>
    </source>
</evidence>
<feature type="compositionally biased region" description="Low complexity" evidence="1">
    <location>
        <begin position="472"/>
        <end position="485"/>
    </location>
</feature>
<gene>
    <name evidence="2" type="ORF">HD556DRAFT_1314605</name>
</gene>
<evidence type="ECO:0000256" key="1">
    <source>
        <dbReference type="SAM" id="MobiDB-lite"/>
    </source>
</evidence>
<comment type="caution">
    <text evidence="2">The sequence shown here is derived from an EMBL/GenBank/DDBJ whole genome shotgun (WGS) entry which is preliminary data.</text>
</comment>
<dbReference type="EMBL" id="JABBWE010000122">
    <property type="protein sequence ID" value="KAG1784996.1"/>
    <property type="molecule type" value="Genomic_DNA"/>
</dbReference>
<dbReference type="GeneID" id="64594730"/>
<dbReference type="OrthoDB" id="2676448at2759"/>
<feature type="region of interest" description="Disordered" evidence="1">
    <location>
        <begin position="505"/>
        <end position="534"/>
    </location>
</feature>
<name>A0A9P7DAU2_9AGAM</name>
<evidence type="ECO:0000313" key="3">
    <source>
        <dbReference type="Proteomes" id="UP000719766"/>
    </source>
</evidence>
<keyword evidence="3" id="KW-1185">Reference proteome</keyword>
<feature type="region of interest" description="Disordered" evidence="1">
    <location>
        <begin position="401"/>
        <end position="485"/>
    </location>
</feature>
<proteinExistence type="predicted"/>
<dbReference type="RefSeq" id="XP_041152481.1">
    <property type="nucleotide sequence ID" value="XM_041300966.1"/>
</dbReference>
<dbReference type="AlphaFoldDB" id="A0A9P7DAU2"/>
<dbReference type="Proteomes" id="UP000719766">
    <property type="component" value="Unassembled WGS sequence"/>
</dbReference>
<reference evidence="2" key="1">
    <citation type="journal article" date="2020" name="New Phytol.">
        <title>Comparative genomics reveals dynamic genome evolution in host specialist ectomycorrhizal fungi.</title>
        <authorList>
            <person name="Lofgren L.A."/>
            <person name="Nguyen N.H."/>
            <person name="Vilgalys R."/>
            <person name="Ruytinx J."/>
            <person name="Liao H.L."/>
            <person name="Branco S."/>
            <person name="Kuo A."/>
            <person name="LaButti K."/>
            <person name="Lipzen A."/>
            <person name="Andreopoulos W."/>
            <person name="Pangilinan J."/>
            <person name="Riley R."/>
            <person name="Hundley H."/>
            <person name="Na H."/>
            <person name="Barry K."/>
            <person name="Grigoriev I.V."/>
            <person name="Stajich J.E."/>
            <person name="Kennedy P.G."/>
        </authorList>
    </citation>
    <scope>NUCLEOTIDE SEQUENCE</scope>
    <source>
        <strain evidence="2">S12</strain>
    </source>
</reference>
<feature type="compositionally biased region" description="Polar residues" evidence="1">
    <location>
        <begin position="401"/>
        <end position="465"/>
    </location>
</feature>
<accession>A0A9P7DAU2</accession>